<dbReference type="RefSeq" id="XP_019014541.1">
    <property type="nucleotide sequence ID" value="XM_019152403.1"/>
</dbReference>
<dbReference type="OrthoDB" id="2565076at2759"/>
<reference evidence="2" key="3">
    <citation type="submission" date="2016-07" db="EMBL/GenBank/DDBJ databases">
        <title>Evolution of pathogenesis and genome organization in the Tremellales.</title>
        <authorList>
            <person name="Cuomo C."/>
            <person name="Litvintseva A."/>
            <person name="Heitman J."/>
            <person name="Chen Y."/>
            <person name="Sun S."/>
            <person name="Springer D."/>
            <person name="Dromer F."/>
            <person name="Young S."/>
            <person name="Zeng Q."/>
            <person name="Chapman S."/>
            <person name="Gujja S."/>
            <person name="Saif S."/>
            <person name="Birren B."/>
        </authorList>
    </citation>
    <scope>NUCLEOTIDE SEQUENCE</scope>
    <source>
        <strain evidence="2">CBS 10737</strain>
    </source>
</reference>
<dbReference type="EMBL" id="KI894007">
    <property type="protein sequence ID" value="OCF53322.1"/>
    <property type="molecule type" value="Genomic_DNA"/>
</dbReference>
<feature type="compositionally biased region" description="Low complexity" evidence="1">
    <location>
        <begin position="261"/>
        <end position="270"/>
    </location>
</feature>
<feature type="region of interest" description="Disordered" evidence="1">
    <location>
        <begin position="335"/>
        <end position="516"/>
    </location>
</feature>
<proteinExistence type="predicted"/>
<evidence type="ECO:0000256" key="1">
    <source>
        <dbReference type="SAM" id="MobiDB-lite"/>
    </source>
</evidence>
<evidence type="ECO:0000313" key="3">
    <source>
        <dbReference type="EMBL" id="WWC66797.1"/>
    </source>
</evidence>
<feature type="compositionally biased region" description="Low complexity" evidence="1">
    <location>
        <begin position="397"/>
        <end position="427"/>
    </location>
</feature>
<dbReference type="Proteomes" id="UP000094020">
    <property type="component" value="Chromosome 1"/>
</dbReference>
<evidence type="ECO:0000313" key="2">
    <source>
        <dbReference type="EMBL" id="OCF53322.1"/>
    </source>
</evidence>
<feature type="region of interest" description="Disordered" evidence="1">
    <location>
        <begin position="144"/>
        <end position="177"/>
    </location>
</feature>
<accession>A0A1B9ICI8</accession>
<feature type="compositionally biased region" description="Pro residues" evidence="1">
    <location>
        <begin position="250"/>
        <end position="260"/>
    </location>
</feature>
<reference evidence="3" key="2">
    <citation type="submission" date="2013-07" db="EMBL/GenBank/DDBJ databases">
        <authorList>
            <consortium name="The Broad Institute Genome Sequencing Platform"/>
            <person name="Cuomo C."/>
            <person name="Litvintseva A."/>
            <person name="Chen Y."/>
            <person name="Heitman J."/>
            <person name="Sun S."/>
            <person name="Springer D."/>
            <person name="Dromer F."/>
            <person name="Young S.K."/>
            <person name="Zeng Q."/>
            <person name="Gargeya S."/>
            <person name="Fitzgerald M."/>
            <person name="Abouelleil A."/>
            <person name="Alvarado L."/>
            <person name="Berlin A.M."/>
            <person name="Chapman S.B."/>
            <person name="Dewar J."/>
            <person name="Goldberg J."/>
            <person name="Griggs A."/>
            <person name="Gujja S."/>
            <person name="Hansen M."/>
            <person name="Howarth C."/>
            <person name="Imamovic A."/>
            <person name="Larimer J."/>
            <person name="McCowan C."/>
            <person name="Murphy C."/>
            <person name="Pearson M."/>
            <person name="Priest M."/>
            <person name="Roberts A."/>
            <person name="Saif S."/>
            <person name="Shea T."/>
            <person name="Sykes S."/>
            <person name="Wortman J."/>
            <person name="Nusbaum C."/>
            <person name="Birren B."/>
        </authorList>
    </citation>
    <scope>NUCLEOTIDE SEQUENCE</scope>
    <source>
        <strain evidence="3">CBS 10737</strain>
    </source>
</reference>
<reference evidence="2" key="1">
    <citation type="submission" date="2013-07" db="EMBL/GenBank/DDBJ databases">
        <title>The Genome Sequence of Cryptococcus pinus CBS10737.</title>
        <authorList>
            <consortium name="The Broad Institute Genome Sequencing Platform"/>
            <person name="Cuomo C."/>
            <person name="Litvintseva A."/>
            <person name="Chen Y."/>
            <person name="Heitman J."/>
            <person name="Sun S."/>
            <person name="Springer D."/>
            <person name="Dromer F."/>
            <person name="Young S.K."/>
            <person name="Zeng Q."/>
            <person name="Gargeya S."/>
            <person name="Fitzgerald M."/>
            <person name="Abouelleil A."/>
            <person name="Alvarado L."/>
            <person name="Berlin A.M."/>
            <person name="Chapman S.B."/>
            <person name="Dewar J."/>
            <person name="Goldberg J."/>
            <person name="Griggs A."/>
            <person name="Gujja S."/>
            <person name="Hansen M."/>
            <person name="Howarth C."/>
            <person name="Imamovic A."/>
            <person name="Larimer J."/>
            <person name="McCowan C."/>
            <person name="Murphy C."/>
            <person name="Pearson M."/>
            <person name="Priest M."/>
            <person name="Roberts A."/>
            <person name="Saif S."/>
            <person name="Shea T."/>
            <person name="Sykes S."/>
            <person name="Wortman J."/>
            <person name="Nusbaum C."/>
            <person name="Birren B."/>
        </authorList>
    </citation>
    <scope>NUCLEOTIDE SEQUENCE [LARGE SCALE GENOMIC DNA]</scope>
    <source>
        <strain evidence="2">CBS 10737</strain>
    </source>
</reference>
<feature type="compositionally biased region" description="Acidic residues" evidence="1">
    <location>
        <begin position="498"/>
        <end position="512"/>
    </location>
</feature>
<evidence type="ECO:0000313" key="4">
    <source>
        <dbReference type="Proteomes" id="UP000094020"/>
    </source>
</evidence>
<dbReference type="AlphaFoldDB" id="A0A1B9ICI8"/>
<dbReference type="KEGG" id="kpin:30168993"/>
<feature type="region of interest" description="Disordered" evidence="1">
    <location>
        <begin position="245"/>
        <end position="276"/>
    </location>
</feature>
<feature type="compositionally biased region" description="Polar residues" evidence="1">
    <location>
        <begin position="445"/>
        <end position="460"/>
    </location>
</feature>
<sequence length="593" mass="63248">MIPTTPVFISPEVSTYSLDPSPRPSIASSNCSGASLLTPIDELDKMSSDLTINTEEVEEVNAELVINAKETNDSFMRRNSKANLPNLTVPPPAFSNFSFGTFSPSASSSSSIGLTPSPLSSTDDVALPSEGFKFGTCPTDSFVGTPTAEQGPFEYPVASGSSSGFSASPPRSSPTLARRGSLALGMTHRRGSIIASHPHPNITSSHGLSPPPTRRSSTCSTITTLPIAGRRPSIIHSATVEVNLPQTHPSVPPFEEPPPSSASSSRRPSVLMFPSKPLPAPIPPSLLARRGSLPAAQLFGIPLSDQPNRTRASYSSGSNPVSTASLYLRRQSMASESGFSNGSGATVMENSGLGDDHGSRRLSMRSGISSTENDKILPLSSQRRGSLSFFPPIPAQSPIRSSSISSTSTRSSIASSSSSIRSSTSSRVPINFSPRHPNYAHTYGPSRQSSITTTSTNSLPCSPKVSKINRRNRKSITEISHSSSSSCEGNSNLGLSSSEEENENENENEEELPTPNNIINKKIEFNQNQNQIPSIVPTFSNPWNNTNLIENKLNDISIIENNKYNIPLETPPLETVLERPPLETFDSGATEKP</sequence>
<feature type="compositionally biased region" description="Low complexity" evidence="1">
    <location>
        <begin position="156"/>
        <end position="174"/>
    </location>
</feature>
<feature type="region of interest" description="Disordered" evidence="1">
    <location>
        <begin position="193"/>
        <end position="219"/>
    </location>
</feature>
<organism evidence="2">
    <name type="scientific">Kwoniella pini CBS 10737</name>
    <dbReference type="NCBI Taxonomy" id="1296096"/>
    <lineage>
        <taxon>Eukaryota</taxon>
        <taxon>Fungi</taxon>
        <taxon>Dikarya</taxon>
        <taxon>Basidiomycota</taxon>
        <taxon>Agaricomycotina</taxon>
        <taxon>Tremellomycetes</taxon>
        <taxon>Tremellales</taxon>
        <taxon>Cryptococcaceae</taxon>
        <taxon>Kwoniella</taxon>
    </lineage>
</organism>
<feature type="compositionally biased region" description="Polar residues" evidence="1">
    <location>
        <begin position="305"/>
        <end position="321"/>
    </location>
</feature>
<dbReference type="GeneID" id="30168993"/>
<name>A0A1B9ICI8_9TREE</name>
<dbReference type="EMBL" id="CP144519">
    <property type="protein sequence ID" value="WWC66797.1"/>
    <property type="molecule type" value="Genomic_DNA"/>
</dbReference>
<protein>
    <submittedName>
        <fullName evidence="2">Uncharacterized protein</fullName>
    </submittedName>
</protein>
<feature type="region of interest" description="Disordered" evidence="1">
    <location>
        <begin position="302"/>
        <end position="321"/>
    </location>
</feature>
<gene>
    <name evidence="2" type="ORF">I206_00624</name>
    <name evidence="3" type="ORF">I206_100703</name>
</gene>
<keyword evidence="4" id="KW-1185">Reference proteome</keyword>
<reference evidence="3" key="4">
    <citation type="submission" date="2024-02" db="EMBL/GenBank/DDBJ databases">
        <title>Comparative genomics of Cryptococcus and Kwoniella reveals pathogenesis evolution and contrasting modes of karyotype evolution via chromosome fusion or intercentromeric recombination.</title>
        <authorList>
            <person name="Coelho M.A."/>
            <person name="David-Palma M."/>
            <person name="Shea T."/>
            <person name="Bowers K."/>
            <person name="McGinley-Smith S."/>
            <person name="Mohammad A.W."/>
            <person name="Gnirke A."/>
            <person name="Yurkov A.M."/>
            <person name="Nowrousian M."/>
            <person name="Sun S."/>
            <person name="Cuomo C.A."/>
            <person name="Heitman J."/>
        </authorList>
    </citation>
    <scope>NUCLEOTIDE SEQUENCE</scope>
    <source>
        <strain evidence="3">CBS 10737</strain>
    </source>
</reference>
<feature type="compositionally biased region" description="Polar residues" evidence="1">
    <location>
        <begin position="335"/>
        <end position="344"/>
    </location>
</feature>
<feature type="compositionally biased region" description="Low complexity" evidence="1">
    <location>
        <begin position="477"/>
        <end position="497"/>
    </location>
</feature>